<evidence type="ECO:0000256" key="4">
    <source>
        <dbReference type="ARBA" id="ARBA00023136"/>
    </source>
</evidence>
<evidence type="ECO:0000313" key="8">
    <source>
        <dbReference type="Proteomes" id="UP001499915"/>
    </source>
</evidence>
<dbReference type="EMBL" id="BAAAET010000001">
    <property type="protein sequence ID" value="GAA0686791.1"/>
    <property type="molecule type" value="Genomic_DNA"/>
</dbReference>
<reference evidence="7 8" key="1">
    <citation type="journal article" date="2019" name="Int. J. Syst. Evol. Microbiol.">
        <title>The Global Catalogue of Microorganisms (GCM) 10K type strain sequencing project: providing services to taxonomists for standard genome sequencing and annotation.</title>
        <authorList>
            <consortium name="The Broad Institute Genomics Platform"/>
            <consortium name="The Broad Institute Genome Sequencing Center for Infectious Disease"/>
            <person name="Wu L."/>
            <person name="Ma J."/>
        </authorList>
    </citation>
    <scope>NUCLEOTIDE SEQUENCE [LARGE SCALE GENOMIC DNA]</scope>
    <source>
        <strain evidence="7 8">JCM 15134</strain>
    </source>
</reference>
<dbReference type="Gene3D" id="3.30.1150.10">
    <property type="match status" value="1"/>
</dbReference>
<evidence type="ECO:0000256" key="5">
    <source>
        <dbReference type="SAM" id="MobiDB-lite"/>
    </source>
</evidence>
<dbReference type="NCBIfam" id="TIGR01352">
    <property type="entry name" value="tonB_Cterm"/>
    <property type="match status" value="1"/>
</dbReference>
<proteinExistence type="predicted"/>
<evidence type="ECO:0000256" key="3">
    <source>
        <dbReference type="ARBA" id="ARBA00022989"/>
    </source>
</evidence>
<accession>A0ABN1I3V7</accession>
<protein>
    <recommendedName>
        <fullName evidence="9">Colicin import membrane protein</fullName>
    </recommendedName>
</protein>
<feature type="transmembrane region" description="Helical" evidence="6">
    <location>
        <begin position="6"/>
        <end position="29"/>
    </location>
</feature>
<evidence type="ECO:0008006" key="9">
    <source>
        <dbReference type="Google" id="ProtNLM"/>
    </source>
</evidence>
<evidence type="ECO:0000256" key="6">
    <source>
        <dbReference type="SAM" id="Phobius"/>
    </source>
</evidence>
<dbReference type="InterPro" id="IPR006260">
    <property type="entry name" value="TonB/TolA_C"/>
</dbReference>
<feature type="region of interest" description="Disordered" evidence="5">
    <location>
        <begin position="63"/>
        <end position="187"/>
    </location>
</feature>
<evidence type="ECO:0000256" key="1">
    <source>
        <dbReference type="ARBA" id="ARBA00004167"/>
    </source>
</evidence>
<evidence type="ECO:0000313" key="7">
    <source>
        <dbReference type="EMBL" id="GAA0686791.1"/>
    </source>
</evidence>
<dbReference type="Pfam" id="PF13103">
    <property type="entry name" value="TonB_2"/>
    <property type="match status" value="1"/>
</dbReference>
<evidence type="ECO:0000256" key="2">
    <source>
        <dbReference type="ARBA" id="ARBA00022692"/>
    </source>
</evidence>
<keyword evidence="3 6" id="KW-1133">Transmembrane helix</keyword>
<dbReference type="NCBIfam" id="TIGR02794">
    <property type="entry name" value="tolA_full"/>
    <property type="match status" value="1"/>
</dbReference>
<comment type="subcellular location">
    <subcellularLocation>
        <location evidence="1">Membrane</location>
        <topology evidence="1">Single-pass membrane protein</topology>
    </subcellularLocation>
</comment>
<dbReference type="RefSeq" id="WP_343803408.1">
    <property type="nucleotide sequence ID" value="NZ_BAAAET010000001.1"/>
</dbReference>
<keyword evidence="4 6" id="KW-0472">Membrane</keyword>
<sequence>MEIRSYIVPFLLALGVHAGVLVLLGTHWIDHAEPRRQVPRHIEAQMIDLTALAKREAEQARVAEEKARQAEQARQAERKRQEQAAAEKRRQELAKRQAEADAKRKAQQDAERKRQQELARQRAAEQKRQAEQAAKRKAEAAERKRKAEELARQQAAEAKRKADAAAKAEVERKRQQRQAEAELQQALQREQQAREAAARQTSQAVIGDIQSYIQAMLQSSWRIPSTARNGMEAVVAIHFLPSGEVDQAYIDTSSGNAAFDNSAIQAVYRVQRFPRVAEIDPILFERRLRKLLVKFRPEGLRW</sequence>
<dbReference type="SUPFAM" id="SSF74653">
    <property type="entry name" value="TolA/TonB C-terminal domain"/>
    <property type="match status" value="1"/>
</dbReference>
<name>A0ABN1I3V7_9GAMM</name>
<dbReference type="Proteomes" id="UP001499915">
    <property type="component" value="Unassembled WGS sequence"/>
</dbReference>
<feature type="compositionally biased region" description="Basic and acidic residues" evidence="5">
    <location>
        <begin position="63"/>
        <end position="180"/>
    </location>
</feature>
<dbReference type="InterPro" id="IPR014161">
    <property type="entry name" value="Tol-Pal_TolA"/>
</dbReference>
<keyword evidence="8" id="KW-1185">Reference proteome</keyword>
<keyword evidence="2 6" id="KW-0812">Transmembrane</keyword>
<comment type="caution">
    <text evidence="7">The sequence shown here is derived from an EMBL/GenBank/DDBJ whole genome shotgun (WGS) entry which is preliminary data.</text>
</comment>
<gene>
    <name evidence="7" type="ORF">GCM10009104_10930</name>
</gene>
<organism evidence="7 8">
    <name type="scientific">Marinobacterium maritimum</name>
    <dbReference type="NCBI Taxonomy" id="500162"/>
    <lineage>
        <taxon>Bacteria</taxon>
        <taxon>Pseudomonadati</taxon>
        <taxon>Pseudomonadota</taxon>
        <taxon>Gammaproteobacteria</taxon>
        <taxon>Oceanospirillales</taxon>
        <taxon>Oceanospirillaceae</taxon>
        <taxon>Marinobacterium</taxon>
    </lineage>
</organism>